<keyword evidence="2" id="KW-1185">Reference proteome</keyword>
<accession>A0A4S8HCC6</accession>
<organism evidence="1 2">
    <name type="scientific">Niastella caeni</name>
    <dbReference type="NCBI Taxonomy" id="2569763"/>
    <lineage>
        <taxon>Bacteria</taxon>
        <taxon>Pseudomonadati</taxon>
        <taxon>Bacteroidota</taxon>
        <taxon>Chitinophagia</taxon>
        <taxon>Chitinophagales</taxon>
        <taxon>Chitinophagaceae</taxon>
        <taxon>Niastella</taxon>
    </lineage>
</organism>
<evidence type="ECO:0000313" key="1">
    <source>
        <dbReference type="EMBL" id="THU32487.1"/>
    </source>
</evidence>
<evidence type="ECO:0000313" key="2">
    <source>
        <dbReference type="Proteomes" id="UP000306918"/>
    </source>
</evidence>
<sequence length="257" mass="30114">MLIPIILFSGISRVVAQSPQKIEQELLSSFRQLQYWASYNDAHAKDRIDSIKQTNTFFRTKLLAFTAAERSTFTYDFKELEKEGLIIRTSEDGLFRIYSWDTGLGGPEHYFDAVFQYKANNEVFSRLAHQEIDETGKWYSRIYDLKTDTKTYYIGLYHEMHSTKDMVQGVKLFCIEDKEVNESVRLFKTTKGLANELGFAYNFLTVARRPERPAKLIYYDTEDDQLHLTVVKEDGTVTKQIITYQFTGKYFERIKGR</sequence>
<comment type="caution">
    <text evidence="1">The sequence shown here is derived from an EMBL/GenBank/DDBJ whole genome shotgun (WGS) entry which is preliminary data.</text>
</comment>
<dbReference type="Proteomes" id="UP000306918">
    <property type="component" value="Unassembled WGS sequence"/>
</dbReference>
<dbReference type="EMBL" id="STFF01000011">
    <property type="protein sequence ID" value="THU32487.1"/>
    <property type="molecule type" value="Genomic_DNA"/>
</dbReference>
<dbReference type="RefSeq" id="WP_136580329.1">
    <property type="nucleotide sequence ID" value="NZ_STFF01000011.1"/>
</dbReference>
<proteinExistence type="predicted"/>
<name>A0A4S8HCC6_9BACT</name>
<dbReference type="AlphaFoldDB" id="A0A4S8HCC6"/>
<gene>
    <name evidence="1" type="ORF">FAM09_27220</name>
</gene>
<protein>
    <submittedName>
        <fullName evidence="1">Uncharacterized protein</fullName>
    </submittedName>
</protein>
<dbReference type="OrthoDB" id="877719at2"/>
<reference evidence="1 2" key="1">
    <citation type="submission" date="2019-04" db="EMBL/GenBank/DDBJ databases">
        <title>Niastella caeni sp. nov., isolated from activated sludge.</title>
        <authorList>
            <person name="Sheng M."/>
        </authorList>
    </citation>
    <scope>NUCLEOTIDE SEQUENCE [LARGE SCALE GENOMIC DNA]</scope>
    <source>
        <strain evidence="1 2">HX-2-15</strain>
    </source>
</reference>